<evidence type="ECO:0000313" key="1">
    <source>
        <dbReference type="EMBL" id="GBL85182.1"/>
    </source>
</evidence>
<proteinExistence type="predicted"/>
<dbReference type="Proteomes" id="UP000499080">
    <property type="component" value="Unassembled WGS sequence"/>
</dbReference>
<gene>
    <name evidence="1" type="ORF">AVEN_224622_1</name>
</gene>
<comment type="caution">
    <text evidence="1">The sequence shown here is derived from an EMBL/GenBank/DDBJ whole genome shotgun (WGS) entry which is preliminary data.</text>
</comment>
<dbReference type="AlphaFoldDB" id="A0A4Y2AYK9"/>
<dbReference type="PANTHER" id="PTHR47331">
    <property type="entry name" value="PHD-TYPE DOMAIN-CONTAINING PROTEIN"/>
    <property type="match status" value="1"/>
</dbReference>
<keyword evidence="2" id="KW-1185">Reference proteome</keyword>
<dbReference type="EMBL" id="BGPR01081950">
    <property type="protein sequence ID" value="GBL85182.1"/>
    <property type="molecule type" value="Genomic_DNA"/>
</dbReference>
<reference evidence="1 2" key="1">
    <citation type="journal article" date="2019" name="Sci. Rep.">
        <title>Orb-weaving spider Araneus ventricosus genome elucidates the spidroin gene catalogue.</title>
        <authorList>
            <person name="Kono N."/>
            <person name="Nakamura H."/>
            <person name="Ohtoshi R."/>
            <person name="Moran D.A.P."/>
            <person name="Shinohara A."/>
            <person name="Yoshida Y."/>
            <person name="Fujiwara M."/>
            <person name="Mori M."/>
            <person name="Tomita M."/>
            <person name="Arakawa K."/>
        </authorList>
    </citation>
    <scope>NUCLEOTIDE SEQUENCE [LARGE SCALE GENOMIC DNA]</scope>
</reference>
<dbReference type="OrthoDB" id="6419856at2759"/>
<name>A0A4Y2AYK9_ARAVE</name>
<evidence type="ECO:0000313" key="2">
    <source>
        <dbReference type="Proteomes" id="UP000499080"/>
    </source>
</evidence>
<protein>
    <submittedName>
        <fullName evidence="1">Uncharacterized protein</fullName>
    </submittedName>
</protein>
<organism evidence="1 2">
    <name type="scientific">Araneus ventricosus</name>
    <name type="common">Orbweaver spider</name>
    <name type="synonym">Epeira ventricosa</name>
    <dbReference type="NCBI Taxonomy" id="182803"/>
    <lineage>
        <taxon>Eukaryota</taxon>
        <taxon>Metazoa</taxon>
        <taxon>Ecdysozoa</taxon>
        <taxon>Arthropoda</taxon>
        <taxon>Chelicerata</taxon>
        <taxon>Arachnida</taxon>
        <taxon>Araneae</taxon>
        <taxon>Araneomorphae</taxon>
        <taxon>Entelegynae</taxon>
        <taxon>Araneoidea</taxon>
        <taxon>Araneidae</taxon>
        <taxon>Araneus</taxon>
    </lineage>
</organism>
<sequence length="153" mass="17989">MAFQSSYCLLVGWVWERLNGVMKQIIRRVFGNAFLSYEEMGTVLCDTKSVINSRPLIHVSEKDSELIPLSSNSFLQDFRPIGVPDLVRIDEFVLNKRIKYYQQLITDIRKRFMSEYLELLIQRNEHKKQGREIKLGEVVFTGSDNVMVFRCLY</sequence>
<accession>A0A4Y2AYK9</accession>